<evidence type="ECO:0000256" key="6">
    <source>
        <dbReference type="SAM" id="MobiDB-lite"/>
    </source>
</evidence>
<dbReference type="PANTHER" id="PTHR31312:SF1">
    <property type="entry name" value="TRANSCRIPTION ACTIVATOR GLK1"/>
    <property type="match status" value="1"/>
</dbReference>
<sequence>GPGGVAVDHCGVARRSPLVVLEKQVDHARRGWKGELRRRGEGQGGAEVELGAELGSAAARGRSKGGKVSKAFTIAIKDEREHKRRRTMPNVATTMVRGSADENGSRTTTTTGGGKVNGNGSIDLLCGLYEDLKKSSTPDVPAVVQSNATEEEQKQSGGSSASVSSSTARNKRKLEKTAPSRGKKNNGKSQTGKKKRFTWSDELHRQFMATIFDIGLSMAKPKSILERMTTIAQTPTELTTEHIKSHLQKYRFNSKKTKELFMAQFEVAKKQAESFNDGKALNPGFHAYPMPVGSYPVMESFSGRNTPSSQASGRSDSNRSPSKAVDGSPQQRPPMIGTRASSVQMPAVGSGHLSMDRHIAFDANTYHHPPHWLRNSHGHLQTPQAQQHQCTCGASSSSSTLNLAGGQGLVSERHLLDDQGRIEHAGENPGERNQPVVIKQMEMQMKIHQQIQEQHEVQQIKNQQNRNQLRHHSHSDFESAISEGDNVTLSAHTGELGEGVGGAATNPAKASLGGAGGTSSSSVFLSSNELHGNMMPSSSVADGSLSPFLQPFSSIGKNPVPLSLHDSDKVATASIGELEDDLFDFLQ</sequence>
<feature type="region of interest" description="Disordered" evidence="6">
    <location>
        <begin position="139"/>
        <end position="198"/>
    </location>
</feature>
<reference evidence="7 8" key="1">
    <citation type="submission" date="2024-02" db="EMBL/GenBank/DDBJ databases">
        <authorList>
            <person name="Chen Y."/>
            <person name="Shah S."/>
            <person name="Dougan E. K."/>
            <person name="Thang M."/>
            <person name="Chan C."/>
        </authorList>
    </citation>
    <scope>NUCLEOTIDE SEQUENCE [LARGE SCALE GENOMIC DNA]</scope>
</reference>
<evidence type="ECO:0000256" key="1">
    <source>
        <dbReference type="ARBA" id="ARBA00004123"/>
    </source>
</evidence>
<evidence type="ECO:0000256" key="3">
    <source>
        <dbReference type="ARBA" id="ARBA00023125"/>
    </source>
</evidence>
<feature type="compositionally biased region" description="Low complexity" evidence="6">
    <location>
        <begin position="156"/>
        <end position="166"/>
    </location>
</feature>
<keyword evidence="3" id="KW-0238">DNA-binding</keyword>
<accession>A0ABP0KN05</accession>
<keyword evidence="2" id="KW-0805">Transcription regulation</keyword>
<evidence type="ECO:0000256" key="4">
    <source>
        <dbReference type="ARBA" id="ARBA00023163"/>
    </source>
</evidence>
<dbReference type="PANTHER" id="PTHR31312">
    <property type="entry name" value="TRANSCRIPTION ACTIVATOR GLK1"/>
    <property type="match status" value="1"/>
</dbReference>
<comment type="subcellular location">
    <subcellularLocation>
        <location evidence="1">Nucleus</location>
    </subcellularLocation>
</comment>
<keyword evidence="8" id="KW-1185">Reference proteome</keyword>
<dbReference type="Proteomes" id="UP001642464">
    <property type="component" value="Unassembled WGS sequence"/>
</dbReference>
<dbReference type="InterPro" id="IPR044825">
    <property type="entry name" value="GLK1/2-like"/>
</dbReference>
<comment type="caution">
    <text evidence="7">The sequence shown here is derived from an EMBL/GenBank/DDBJ whole genome shotgun (WGS) entry which is preliminary data.</text>
</comment>
<name>A0ABP0KN05_9DINO</name>
<feature type="compositionally biased region" description="Basic residues" evidence="6">
    <location>
        <begin position="181"/>
        <end position="197"/>
    </location>
</feature>
<keyword evidence="4" id="KW-0804">Transcription</keyword>
<evidence type="ECO:0000256" key="2">
    <source>
        <dbReference type="ARBA" id="ARBA00023015"/>
    </source>
</evidence>
<dbReference type="SUPFAM" id="SSF46689">
    <property type="entry name" value="Homeodomain-like"/>
    <property type="match status" value="1"/>
</dbReference>
<dbReference type="Gene3D" id="1.10.10.60">
    <property type="entry name" value="Homeodomain-like"/>
    <property type="match status" value="1"/>
</dbReference>
<evidence type="ECO:0000313" key="7">
    <source>
        <dbReference type="EMBL" id="CAK9028058.1"/>
    </source>
</evidence>
<dbReference type="EMBL" id="CAXAMM010012123">
    <property type="protein sequence ID" value="CAK9028058.1"/>
    <property type="molecule type" value="Genomic_DNA"/>
</dbReference>
<organism evidence="7 8">
    <name type="scientific">Durusdinium trenchii</name>
    <dbReference type="NCBI Taxonomy" id="1381693"/>
    <lineage>
        <taxon>Eukaryota</taxon>
        <taxon>Sar</taxon>
        <taxon>Alveolata</taxon>
        <taxon>Dinophyceae</taxon>
        <taxon>Suessiales</taxon>
        <taxon>Symbiodiniaceae</taxon>
        <taxon>Durusdinium</taxon>
    </lineage>
</organism>
<feature type="region of interest" description="Disordered" evidence="6">
    <location>
        <begin position="94"/>
        <end position="117"/>
    </location>
</feature>
<evidence type="ECO:0000313" key="8">
    <source>
        <dbReference type="Proteomes" id="UP001642464"/>
    </source>
</evidence>
<evidence type="ECO:0000256" key="5">
    <source>
        <dbReference type="ARBA" id="ARBA00023242"/>
    </source>
</evidence>
<dbReference type="NCBIfam" id="TIGR01557">
    <property type="entry name" value="myb_SHAQKYF"/>
    <property type="match status" value="1"/>
</dbReference>
<dbReference type="InterPro" id="IPR009057">
    <property type="entry name" value="Homeodomain-like_sf"/>
</dbReference>
<proteinExistence type="predicted"/>
<gene>
    <name evidence="7" type="ORF">SCF082_LOCUS18193</name>
</gene>
<feature type="compositionally biased region" description="Polar residues" evidence="6">
    <location>
        <begin position="302"/>
        <end position="321"/>
    </location>
</feature>
<keyword evidence="5" id="KW-0539">Nucleus</keyword>
<feature type="region of interest" description="Disordered" evidence="6">
    <location>
        <begin position="299"/>
        <end position="337"/>
    </location>
</feature>
<feature type="non-terminal residue" evidence="7">
    <location>
        <position position="1"/>
    </location>
</feature>
<protein>
    <submittedName>
        <fullName evidence="7">Two-component response regulator ARR12</fullName>
    </submittedName>
</protein>
<dbReference type="InterPro" id="IPR006447">
    <property type="entry name" value="Myb_dom_plants"/>
</dbReference>